<keyword evidence="7" id="KW-0800">Toxin</keyword>
<evidence type="ECO:0000259" key="15">
    <source>
        <dbReference type="PROSITE" id="PS50017"/>
    </source>
</evidence>
<dbReference type="Pfam" id="PF12796">
    <property type="entry name" value="Ank_2"/>
    <property type="match status" value="2"/>
</dbReference>
<dbReference type="SUPFAM" id="SSF48403">
    <property type="entry name" value="Ankyrin repeat"/>
    <property type="match status" value="1"/>
</dbReference>
<evidence type="ECO:0000256" key="4">
    <source>
        <dbReference type="ARBA" id="ARBA00022483"/>
    </source>
</evidence>
<dbReference type="SUPFAM" id="SSF47986">
    <property type="entry name" value="DEATH domain"/>
    <property type="match status" value="1"/>
</dbReference>
<dbReference type="OrthoDB" id="6423519at2759"/>
<keyword evidence="12" id="KW-0472">Membrane</keyword>
<evidence type="ECO:0000256" key="8">
    <source>
        <dbReference type="ARBA" id="ARBA00022699"/>
    </source>
</evidence>
<dbReference type="InterPro" id="IPR002110">
    <property type="entry name" value="Ankyrin_rpt"/>
</dbReference>
<dbReference type="GO" id="GO:0044218">
    <property type="term" value="C:other organism cell membrane"/>
    <property type="evidence" value="ECO:0007669"/>
    <property type="project" value="UniProtKB-KW"/>
</dbReference>
<keyword evidence="5" id="KW-0964">Secreted</keyword>
<dbReference type="PROSITE" id="PS50088">
    <property type="entry name" value="ANK_REPEAT"/>
    <property type="match status" value="6"/>
</dbReference>
<evidence type="ECO:0000259" key="16">
    <source>
        <dbReference type="PROSITE" id="PS51424"/>
    </source>
</evidence>
<dbReference type="Proteomes" id="UP000887116">
    <property type="component" value="Unassembled WGS sequence"/>
</dbReference>
<keyword evidence="6" id="KW-1052">Target cell membrane</keyword>
<dbReference type="InterPro" id="IPR020859">
    <property type="entry name" value="ROC"/>
</dbReference>
<dbReference type="InterPro" id="IPR039788">
    <property type="entry name" value="NOL4/NOL4L"/>
</dbReference>
<protein>
    <submittedName>
        <fullName evidence="17">Death-associated protein kinase dapk-1</fullName>
    </submittedName>
</protein>
<dbReference type="GO" id="GO:0005576">
    <property type="term" value="C:extracellular region"/>
    <property type="evidence" value="ECO:0007669"/>
    <property type="project" value="UniProtKB-SubCell"/>
</dbReference>
<dbReference type="GO" id="GO:0016301">
    <property type="term" value="F:kinase activity"/>
    <property type="evidence" value="ECO:0007669"/>
    <property type="project" value="UniProtKB-KW"/>
</dbReference>
<feature type="domain" description="Death" evidence="15">
    <location>
        <begin position="1595"/>
        <end position="1668"/>
    </location>
</feature>
<comment type="caution">
    <text evidence="17">The sequence shown here is derived from an EMBL/GenBank/DDBJ whole genome shotgun (WGS) entry which is preliminary data.</text>
</comment>
<accession>A0A8X6I188</accession>
<evidence type="ECO:0000256" key="7">
    <source>
        <dbReference type="ARBA" id="ARBA00022656"/>
    </source>
</evidence>
<evidence type="ECO:0000256" key="5">
    <source>
        <dbReference type="ARBA" id="ARBA00022525"/>
    </source>
</evidence>
<feature type="domain" description="Roc" evidence="16">
    <location>
        <begin position="899"/>
        <end position="1141"/>
    </location>
</feature>
<dbReference type="SMART" id="SM00248">
    <property type="entry name" value="ANK"/>
    <property type="match status" value="8"/>
</dbReference>
<dbReference type="GO" id="GO:0007165">
    <property type="term" value="P:signal transduction"/>
    <property type="evidence" value="ECO:0007669"/>
    <property type="project" value="InterPro"/>
</dbReference>
<name>A0A8X6I188_TRICU</name>
<sequence length="1693" mass="190873">MPPIRRSNLGRRTRNATNQANYRSNRTAQERDDGNERERIRISQTREARARHSTNNRASLNRAAFSYDVSIDYSNYQCVVIGSMNSVCSHCKALKYKNEANRLCCANGKVKLIPLDPPPEPLYSLVSGIGTDSIHFLTHIQQYNNCFQMTSFGATNVVRENFMSTFKVCIIAVTHNYFSEQNFLSPKSTADNGKSTIVKLNQKDIEIDNRWIVPYSPILSKTFKAHINVESCHSVKSIKYICKYVTKGSDMAVIGIGAENSNDEVTQYQMGRYVSSNEAVWRIFSFPIHERHPSVVHLAVHLENGQRVYFTAQNAVQRSAQPPSTTLTSFFEACQNDDFAQTLLYSEMPKYYTWNQSSRRFIRRKQGKPVPGYTDIYSTDAIGRIYSVHPSNDECFYLRLLLVNVRGPTSFQQLRTVDGELCGSYREACQRLQLLENDAHWDQTLNDAVISSHAHKIRTLFSIIISTCFPSNPIDLWIKYKDYMCDDILYQIRNRMGNPNIQISEEIYNEALISIEDMCLIMSNKLLIQLGLTTPNRPMHDAFNQELHRERLYDLNTLKELIQTNLPLLNEQQKYVFETLMKVTNDETGGIYFLDAPGEKLSAYFTQRNNLAGLEEIIRASDLTNCNKEGECFVHVASGMGQLDVLKFLHFKGADLFRLDENNESGVHWASRQGHKNILEFLYQHGLSINTPNKAGDTPLHLAAKQGHVKAVEFLCQHCTDVNRPNEDGETALHLTAMRGHVEVTRSLINAGANPDLTDKHGCTALHWALRRHHSAIAIMLLQSGCNIDIVDNVGEAPIHIVSREGLLSIAQTLCAFGCKVEVPNKLGQYPLHLASRSGHTELVRCLCLAGCDVELKNKDGITAEICALAQGYNEMANLLDKLRNVHLREEYISQLIPSTKPISKIKLKLFGHSGVGKSTFVDSLKCGYFVSWFRRSVGSMSPKTSRNKKSEPTNQSIIELNSSSVSKLLFETNFDTYTLGVDVQQLNISGIGDISVWEFSGHRHYYMLYDNFIGNTNCLHLVFFSLNDPYDIQMQQVQFWLSFLQSRIPVQEPLGYCGKSGKAARVALVATHADSSSCHRVAATGEYVSSEATSILRTMQSKFGRIFELHETVFVLDAHVVGSPAMKALKSYVAHNKDKVTQGLPKSTGFLEAVCTQLASSWRKSRSCFPVIPWKEFIDLVHSEVNPLAGEEHMKELIQQLQIMGEVVYIACEINDMVIMDPSWLCGTILGYLLSQENMEQARVTGIYSADDIQLLYPEADGPKLLTILEALQLCTACETEGEIEYEFPRFNFVELVDGVWNVSQYATVYGGVKLICQQEYFMESLFTRLQVNLRKSLKENADPECDLYQWYRGSKYSSGPLEGLITLDDDETAYEIKVRGPVSMKSECYFFLEDLINIAEQMFSDVCPGTVLERHYLSCSQLKSHVKSVYAYPPSLIVNSLVQDGIYGTINNKSTGATETLLNVVFFGAAEVLTYNHRESSPDGSSTFFQKTAFNKSRMCHSQTSPSLALNNQPSNQKISQRRKSLPTASTCCKTHSSSCQKLQDFYSKLSERRESSPAILQDQSPVVILVSDLHASQLPLLSCQCLCAILDLPDSMGRDWCMLGVLLGMTDKLPKLDPGDNPAFSPTACILSEWMKRPDNTLGQLLNRLLELERKDAIEALMPTLPMFRVTPVCFKHNFLDYNIATEFNQ</sequence>
<keyword evidence="17" id="KW-0808">Transferase</keyword>
<keyword evidence="18" id="KW-1185">Reference proteome</keyword>
<dbReference type="PROSITE" id="PS51424">
    <property type="entry name" value="ROC"/>
    <property type="match status" value="1"/>
</dbReference>
<evidence type="ECO:0000256" key="11">
    <source>
        <dbReference type="ARBA" id="ARBA00023028"/>
    </source>
</evidence>
<dbReference type="InterPro" id="IPR011029">
    <property type="entry name" value="DEATH-like_dom_sf"/>
</dbReference>
<comment type="subcellular location">
    <subcellularLocation>
        <location evidence="3">Secreted</location>
    </subcellularLocation>
    <subcellularLocation>
        <location evidence="2">Target cell membrane</location>
    </subcellularLocation>
</comment>
<dbReference type="Gene3D" id="1.10.533.10">
    <property type="entry name" value="Death Domain, Fas"/>
    <property type="match status" value="1"/>
</dbReference>
<feature type="repeat" description="ANK" evidence="13">
    <location>
        <begin position="695"/>
        <end position="727"/>
    </location>
</feature>
<feature type="repeat" description="ANK" evidence="13">
    <location>
        <begin position="662"/>
        <end position="694"/>
    </location>
</feature>
<evidence type="ECO:0000256" key="12">
    <source>
        <dbReference type="ARBA" id="ARBA00023298"/>
    </source>
</evidence>
<keyword evidence="10" id="KW-0547">Nucleotide-binding</keyword>
<dbReference type="EMBL" id="BMAO01009832">
    <property type="protein sequence ID" value="GFR33602.1"/>
    <property type="molecule type" value="Genomic_DNA"/>
</dbReference>
<feature type="region of interest" description="Disordered" evidence="14">
    <location>
        <begin position="1"/>
        <end position="38"/>
    </location>
</feature>
<feature type="repeat" description="ANK" evidence="13">
    <location>
        <begin position="827"/>
        <end position="859"/>
    </location>
</feature>
<evidence type="ECO:0000313" key="17">
    <source>
        <dbReference type="EMBL" id="GFR33602.1"/>
    </source>
</evidence>
<dbReference type="GO" id="GO:0000166">
    <property type="term" value="F:nucleotide binding"/>
    <property type="evidence" value="ECO:0007669"/>
    <property type="project" value="UniProtKB-KW"/>
</dbReference>
<dbReference type="PANTHER" id="PTHR12449:SF18">
    <property type="entry name" value="DEATH DOMAIN-CONTAINING PROTEIN"/>
    <property type="match status" value="1"/>
</dbReference>
<dbReference type="GO" id="GO:0006887">
    <property type="term" value="P:exocytosis"/>
    <property type="evidence" value="ECO:0007669"/>
    <property type="project" value="UniProtKB-KW"/>
</dbReference>
<dbReference type="SUPFAM" id="SSF52540">
    <property type="entry name" value="P-loop containing nucleoside triphosphate hydrolases"/>
    <property type="match status" value="1"/>
</dbReference>
<keyword evidence="9" id="KW-0677">Repeat</keyword>
<dbReference type="InterPro" id="IPR036770">
    <property type="entry name" value="Ankyrin_rpt-contain_sf"/>
</dbReference>
<comment type="cofactor">
    <cofactor evidence="1">
        <name>Mg(2+)</name>
        <dbReference type="ChEBI" id="CHEBI:18420"/>
    </cofactor>
</comment>
<proteinExistence type="predicted"/>
<dbReference type="Pfam" id="PF00531">
    <property type="entry name" value="Death"/>
    <property type="match status" value="1"/>
</dbReference>
<reference evidence="17" key="1">
    <citation type="submission" date="2020-07" db="EMBL/GenBank/DDBJ databases">
        <title>Multicomponent nature underlies the extraordinary mechanical properties of spider dragline silk.</title>
        <authorList>
            <person name="Kono N."/>
            <person name="Nakamura H."/>
            <person name="Mori M."/>
            <person name="Yoshida Y."/>
            <person name="Ohtoshi R."/>
            <person name="Malay A.D."/>
            <person name="Moran D.A.P."/>
            <person name="Tomita M."/>
            <person name="Numata K."/>
            <person name="Arakawa K."/>
        </authorList>
    </citation>
    <scope>NUCLEOTIDE SEQUENCE</scope>
</reference>
<feature type="repeat" description="ANK" evidence="13">
    <location>
        <begin position="761"/>
        <end position="793"/>
    </location>
</feature>
<feature type="compositionally biased region" description="Basic and acidic residues" evidence="14">
    <location>
        <begin position="28"/>
        <end position="38"/>
    </location>
</feature>
<dbReference type="Gene3D" id="3.40.50.300">
    <property type="entry name" value="P-loop containing nucleotide triphosphate hydrolases"/>
    <property type="match status" value="1"/>
</dbReference>
<evidence type="ECO:0000256" key="14">
    <source>
        <dbReference type="SAM" id="MobiDB-lite"/>
    </source>
</evidence>
<organism evidence="17 18">
    <name type="scientific">Trichonephila clavata</name>
    <name type="common">Joro spider</name>
    <name type="synonym">Nephila clavata</name>
    <dbReference type="NCBI Taxonomy" id="2740835"/>
    <lineage>
        <taxon>Eukaryota</taxon>
        <taxon>Metazoa</taxon>
        <taxon>Ecdysozoa</taxon>
        <taxon>Arthropoda</taxon>
        <taxon>Chelicerata</taxon>
        <taxon>Arachnida</taxon>
        <taxon>Araneae</taxon>
        <taxon>Araneomorphae</taxon>
        <taxon>Entelegynae</taxon>
        <taxon>Araneoidea</taxon>
        <taxon>Nephilidae</taxon>
        <taxon>Trichonephila</taxon>
    </lineage>
</organism>
<evidence type="ECO:0000256" key="9">
    <source>
        <dbReference type="ARBA" id="ARBA00022737"/>
    </source>
</evidence>
<evidence type="ECO:0000256" key="2">
    <source>
        <dbReference type="ARBA" id="ARBA00004175"/>
    </source>
</evidence>
<evidence type="ECO:0000256" key="6">
    <source>
        <dbReference type="ARBA" id="ARBA00022537"/>
    </source>
</evidence>
<feature type="repeat" description="ANK" evidence="13">
    <location>
        <begin position="728"/>
        <end position="760"/>
    </location>
</feature>
<feature type="repeat" description="ANK" evidence="13">
    <location>
        <begin position="629"/>
        <end position="661"/>
    </location>
</feature>
<keyword evidence="17" id="KW-0418">Kinase</keyword>
<dbReference type="InterPro" id="IPR000488">
    <property type="entry name" value="Death_dom"/>
</dbReference>
<dbReference type="GO" id="GO:0044231">
    <property type="term" value="C:host cell presynaptic membrane"/>
    <property type="evidence" value="ECO:0007669"/>
    <property type="project" value="UniProtKB-KW"/>
</dbReference>
<dbReference type="GO" id="GO:0090729">
    <property type="term" value="F:toxin activity"/>
    <property type="evidence" value="ECO:0007669"/>
    <property type="project" value="UniProtKB-KW"/>
</dbReference>
<evidence type="ECO:0000256" key="3">
    <source>
        <dbReference type="ARBA" id="ARBA00004613"/>
    </source>
</evidence>
<evidence type="ECO:0000313" key="18">
    <source>
        <dbReference type="Proteomes" id="UP000887116"/>
    </source>
</evidence>
<dbReference type="PROSITE" id="PS50297">
    <property type="entry name" value="ANK_REP_REGION"/>
    <property type="match status" value="5"/>
</dbReference>
<evidence type="ECO:0000256" key="10">
    <source>
        <dbReference type="ARBA" id="ARBA00022741"/>
    </source>
</evidence>
<dbReference type="InterPro" id="IPR027417">
    <property type="entry name" value="P-loop_NTPase"/>
</dbReference>
<gene>
    <name evidence="17" type="primary">dapk-1</name>
    <name evidence="17" type="ORF">TNCT_586661</name>
</gene>
<keyword evidence="11" id="KW-0638">Presynaptic neurotoxin</keyword>
<dbReference type="PANTHER" id="PTHR12449">
    <property type="entry name" value="DEATH DOMAIN-CONTAINING PROTEIN"/>
    <property type="match status" value="1"/>
</dbReference>
<dbReference type="SMART" id="SM00005">
    <property type="entry name" value="DEATH"/>
    <property type="match status" value="1"/>
</dbReference>
<keyword evidence="13" id="KW-0040">ANK repeat</keyword>
<dbReference type="PROSITE" id="PS50017">
    <property type="entry name" value="DEATH_DOMAIN"/>
    <property type="match status" value="1"/>
</dbReference>
<dbReference type="Pfam" id="PF13637">
    <property type="entry name" value="Ank_4"/>
    <property type="match status" value="1"/>
</dbReference>
<dbReference type="Gene3D" id="1.25.40.20">
    <property type="entry name" value="Ankyrin repeat-containing domain"/>
    <property type="match status" value="3"/>
</dbReference>
<evidence type="ECO:0000256" key="1">
    <source>
        <dbReference type="ARBA" id="ARBA00001946"/>
    </source>
</evidence>
<keyword evidence="4" id="KW-0268">Exocytosis</keyword>
<keyword evidence="12" id="KW-1053">Target membrane</keyword>
<feature type="compositionally biased region" description="Polar residues" evidence="14">
    <location>
        <begin position="15"/>
        <end position="27"/>
    </location>
</feature>
<evidence type="ECO:0000256" key="13">
    <source>
        <dbReference type="PROSITE-ProRule" id="PRU00023"/>
    </source>
</evidence>
<keyword evidence="8" id="KW-0528">Neurotoxin</keyword>